<dbReference type="InterPro" id="IPR050512">
    <property type="entry name" value="Sulf_AdTrans/APS_kinase"/>
</dbReference>
<reference evidence="3" key="1">
    <citation type="submission" date="2022-09" db="EMBL/GenBank/DDBJ databases">
        <title>Tahibacter sp. nov., isolated from a fresh water.</title>
        <authorList>
            <person name="Baek J.H."/>
            <person name="Lee J.K."/>
            <person name="Kim J.M."/>
            <person name="Jeon C.O."/>
        </authorList>
    </citation>
    <scope>NUCLEOTIDE SEQUENCE</scope>
    <source>
        <strain evidence="3">W38</strain>
    </source>
</reference>
<organism evidence="3 4">
    <name type="scientific">Tahibacter amnicola</name>
    <dbReference type="NCBI Taxonomy" id="2976241"/>
    <lineage>
        <taxon>Bacteria</taxon>
        <taxon>Pseudomonadati</taxon>
        <taxon>Pseudomonadota</taxon>
        <taxon>Gammaproteobacteria</taxon>
        <taxon>Lysobacterales</taxon>
        <taxon>Rhodanobacteraceae</taxon>
        <taxon>Tahibacter</taxon>
    </lineage>
</organism>
<dbReference type="GO" id="GO:0004020">
    <property type="term" value="F:adenylylsulfate kinase activity"/>
    <property type="evidence" value="ECO:0007669"/>
    <property type="project" value="UniProtKB-EC"/>
</dbReference>
<evidence type="ECO:0000259" key="2">
    <source>
        <dbReference type="Pfam" id="PF01583"/>
    </source>
</evidence>
<dbReference type="PANTHER" id="PTHR42700:SF1">
    <property type="entry name" value="SULFATE ADENYLYLTRANSFERASE"/>
    <property type="match status" value="1"/>
</dbReference>
<dbReference type="EMBL" id="CP104694">
    <property type="protein sequence ID" value="UXI67830.1"/>
    <property type="molecule type" value="Genomic_DNA"/>
</dbReference>
<evidence type="ECO:0000313" key="4">
    <source>
        <dbReference type="Proteomes" id="UP001064632"/>
    </source>
</evidence>
<proteinExistence type="predicted"/>
<dbReference type="InterPro" id="IPR059117">
    <property type="entry name" value="APS_kinase_dom"/>
</dbReference>
<accession>A0ABY6BDC6</accession>
<feature type="domain" description="APS kinase" evidence="2">
    <location>
        <begin position="3"/>
        <end position="108"/>
    </location>
</feature>
<evidence type="ECO:0000256" key="1">
    <source>
        <dbReference type="ARBA" id="ARBA00022679"/>
    </source>
</evidence>
<dbReference type="Pfam" id="PF01583">
    <property type="entry name" value="APS_kinase"/>
    <property type="match status" value="1"/>
</dbReference>
<evidence type="ECO:0000313" key="3">
    <source>
        <dbReference type="EMBL" id="UXI67830.1"/>
    </source>
</evidence>
<dbReference type="Gene3D" id="3.40.50.300">
    <property type="entry name" value="P-loop containing nucleotide triphosphate hydrolases"/>
    <property type="match status" value="1"/>
</dbReference>
<keyword evidence="1 3" id="KW-0808">Transferase</keyword>
<name>A0ABY6BDC6_9GAMM</name>
<dbReference type="InterPro" id="IPR027417">
    <property type="entry name" value="P-loop_NTPase"/>
</dbReference>
<sequence length="167" mass="17629">MSVIWITGLAGAGKSTLAAALALRLRSEGHVVQLIDGDLVRQSLGPLGNGYSREDRLAVAGHIAALAHASSRAGQVAVVATVSLFQAIHAQNRARNADYFEVLVNGAPGRLARRAAELAGRGPRVGADIPPEFPLNPHLVLDNHGDGDDAVAMLADTLLDEWKRRHV</sequence>
<keyword evidence="4" id="KW-1185">Reference proteome</keyword>
<keyword evidence="3" id="KW-0418">Kinase</keyword>
<dbReference type="EC" id="2.7.1.25" evidence="3"/>
<dbReference type="RefSeq" id="WP_261694799.1">
    <property type="nucleotide sequence ID" value="NZ_CP104694.1"/>
</dbReference>
<dbReference type="SUPFAM" id="SSF52540">
    <property type="entry name" value="P-loop containing nucleoside triphosphate hydrolases"/>
    <property type="match status" value="1"/>
</dbReference>
<dbReference type="Proteomes" id="UP001064632">
    <property type="component" value="Chromosome"/>
</dbReference>
<dbReference type="PANTHER" id="PTHR42700">
    <property type="entry name" value="SULFATE ADENYLYLTRANSFERASE"/>
    <property type="match status" value="1"/>
</dbReference>
<gene>
    <name evidence="3" type="ORF">N4264_24365</name>
</gene>
<protein>
    <submittedName>
        <fullName evidence="3">Adenylyl-sulfate kinase</fullName>
        <ecNumber evidence="3">2.7.1.25</ecNumber>
    </submittedName>
</protein>